<organism evidence="2 3">
    <name type="scientific">Caenorhabditis tropicalis</name>
    <dbReference type="NCBI Taxonomy" id="1561998"/>
    <lineage>
        <taxon>Eukaryota</taxon>
        <taxon>Metazoa</taxon>
        <taxon>Ecdysozoa</taxon>
        <taxon>Nematoda</taxon>
        <taxon>Chromadorea</taxon>
        <taxon>Rhabditida</taxon>
        <taxon>Rhabditina</taxon>
        <taxon>Rhabditomorpha</taxon>
        <taxon>Rhabditoidea</taxon>
        <taxon>Rhabditidae</taxon>
        <taxon>Peloderinae</taxon>
        <taxon>Caenorhabditis</taxon>
    </lineage>
</organism>
<sequence length="108" mass="12353">MTSSEPPKNIFKKISTVAQEKYDPEIPRPVYEYAIHITVRSIQCGSFIGSVLGPIAFLLTQKERNQKQMMFVVVKRSLTKYKICGLKCENTEKPSKAIEKQAKNNLKF</sequence>
<name>A0A1I7UIW2_9PELO</name>
<keyword evidence="2" id="KW-1185">Reference proteome</keyword>
<evidence type="ECO:0000256" key="1">
    <source>
        <dbReference type="SAM" id="Phobius"/>
    </source>
</evidence>
<reference evidence="3" key="1">
    <citation type="submission" date="2016-11" db="UniProtKB">
        <authorList>
            <consortium name="WormBaseParasite"/>
        </authorList>
    </citation>
    <scope>IDENTIFICATION</scope>
</reference>
<dbReference type="PANTHER" id="PTHR38636">
    <property type="entry name" value="PROTEIN CBG20488"/>
    <property type="match status" value="1"/>
</dbReference>
<dbReference type="Pfam" id="PF08560">
    <property type="entry name" value="DUF1757"/>
    <property type="match status" value="1"/>
</dbReference>
<proteinExistence type="predicted"/>
<feature type="transmembrane region" description="Helical" evidence="1">
    <location>
        <begin position="33"/>
        <end position="60"/>
    </location>
</feature>
<dbReference type="Proteomes" id="UP000095282">
    <property type="component" value="Unplaced"/>
</dbReference>
<keyword evidence="1" id="KW-0812">Transmembrane</keyword>
<accession>A0A1I7UIW2</accession>
<evidence type="ECO:0000313" key="3">
    <source>
        <dbReference type="WBParaSite" id="Csp11.Scaffold629.g9768.t1"/>
    </source>
</evidence>
<protein>
    <submittedName>
        <fullName evidence="3">Uncharacterized protein</fullName>
    </submittedName>
</protein>
<dbReference type="PANTHER" id="PTHR38636:SF1">
    <property type="entry name" value="CHLORIDE CHANNEL PROTEIN CLC-D"/>
    <property type="match status" value="1"/>
</dbReference>
<dbReference type="InterPro" id="IPR013869">
    <property type="entry name" value="DUF1757"/>
</dbReference>
<evidence type="ECO:0000313" key="2">
    <source>
        <dbReference type="Proteomes" id="UP000095282"/>
    </source>
</evidence>
<dbReference type="STRING" id="1561998.A0A1I7UIW2"/>
<dbReference type="WBParaSite" id="Csp11.Scaffold629.g9768.t1">
    <property type="protein sequence ID" value="Csp11.Scaffold629.g9768.t1"/>
    <property type="gene ID" value="Csp11.Scaffold629.g9768"/>
</dbReference>
<keyword evidence="1" id="KW-0472">Membrane</keyword>
<dbReference type="AlphaFoldDB" id="A0A1I7UIW2"/>
<keyword evidence="1" id="KW-1133">Transmembrane helix</keyword>